<proteinExistence type="predicted"/>
<reference evidence="2 3" key="1">
    <citation type="submission" date="2017-11" db="EMBL/GenBank/DDBJ databases">
        <title>De-novo sequencing of pomegranate (Punica granatum L.) genome.</title>
        <authorList>
            <person name="Akparov Z."/>
            <person name="Amiraslanov A."/>
            <person name="Hajiyeva S."/>
            <person name="Abbasov M."/>
            <person name="Kaur K."/>
            <person name="Hamwieh A."/>
            <person name="Solovyev V."/>
            <person name="Salamov A."/>
            <person name="Braich B."/>
            <person name="Kosarev P."/>
            <person name="Mahmoud A."/>
            <person name="Hajiyev E."/>
            <person name="Babayeva S."/>
            <person name="Izzatullayeva V."/>
            <person name="Mammadov A."/>
            <person name="Mammadov A."/>
            <person name="Sharifova S."/>
            <person name="Ojaghi J."/>
            <person name="Eynullazada K."/>
            <person name="Bayramov B."/>
            <person name="Abdulazimova A."/>
            <person name="Shahmuradov I."/>
        </authorList>
    </citation>
    <scope>NUCLEOTIDE SEQUENCE [LARGE SCALE GENOMIC DNA]</scope>
    <source>
        <strain evidence="3">cv. AG2017</strain>
        <tissue evidence="2">Leaf</tissue>
    </source>
</reference>
<feature type="compositionally biased region" description="Polar residues" evidence="1">
    <location>
        <begin position="1"/>
        <end position="13"/>
    </location>
</feature>
<comment type="caution">
    <text evidence="2">The sequence shown here is derived from an EMBL/GenBank/DDBJ whole genome shotgun (WGS) entry which is preliminary data.</text>
</comment>
<feature type="region of interest" description="Disordered" evidence="1">
    <location>
        <begin position="1"/>
        <end position="25"/>
    </location>
</feature>
<evidence type="ECO:0000256" key="1">
    <source>
        <dbReference type="SAM" id="MobiDB-lite"/>
    </source>
</evidence>
<dbReference type="Proteomes" id="UP000233551">
    <property type="component" value="Unassembled WGS sequence"/>
</dbReference>
<keyword evidence="3" id="KW-1185">Reference proteome</keyword>
<dbReference type="AlphaFoldDB" id="A0A2I0KXW9"/>
<organism evidence="2 3">
    <name type="scientific">Punica granatum</name>
    <name type="common">Pomegranate</name>
    <dbReference type="NCBI Taxonomy" id="22663"/>
    <lineage>
        <taxon>Eukaryota</taxon>
        <taxon>Viridiplantae</taxon>
        <taxon>Streptophyta</taxon>
        <taxon>Embryophyta</taxon>
        <taxon>Tracheophyta</taxon>
        <taxon>Spermatophyta</taxon>
        <taxon>Magnoliopsida</taxon>
        <taxon>eudicotyledons</taxon>
        <taxon>Gunneridae</taxon>
        <taxon>Pentapetalae</taxon>
        <taxon>rosids</taxon>
        <taxon>malvids</taxon>
        <taxon>Myrtales</taxon>
        <taxon>Lythraceae</taxon>
        <taxon>Punica</taxon>
    </lineage>
</organism>
<evidence type="ECO:0000313" key="3">
    <source>
        <dbReference type="Proteomes" id="UP000233551"/>
    </source>
</evidence>
<accession>A0A2I0KXW9</accession>
<sequence>MSSLSHSCTSNTAKDPPLPSPLSLSPPSAAAASSIDRACQVAFLCQAPPLSPRVLFSSNLPTPFLHYHPTSASSGRSTGRSSFANLELQPFIAAAISCSTASPSLLGAALHCCSPRPPPLLYYRFAATASSLPPLLERPPLPLRTDLI</sequence>
<name>A0A2I0KXW9_PUNGR</name>
<protein>
    <submittedName>
        <fullName evidence="2">Uncharacterized protein</fullName>
    </submittedName>
</protein>
<dbReference type="EMBL" id="PGOL01000282">
    <property type="protein sequence ID" value="PKI73203.1"/>
    <property type="molecule type" value="Genomic_DNA"/>
</dbReference>
<gene>
    <name evidence="2" type="ORF">CRG98_006401</name>
</gene>
<evidence type="ECO:0000313" key="2">
    <source>
        <dbReference type="EMBL" id="PKI73203.1"/>
    </source>
</evidence>